<feature type="region of interest" description="Disordered" evidence="1">
    <location>
        <begin position="217"/>
        <end position="237"/>
    </location>
</feature>
<sequence>MIFSPPRITVNAVESVCALLGILSSLVIWGIASLVVTYNALAVDQQNQNVTITIIGPINLARPDRQSYSEPDANFVPDDPKPFVTHEFARSTIANASLAALSQRNKSFAAKLGATVDVSRETSNGGGLSFTSTEVVCVRLQNYDQVFDRLTQHEETRSQLQRMLARGGNAGFMVTAVLIWQDATFTHSRERGVTTSAGVSVPVSTIVSSTTGVMLPSELTDPGVSGSQGHQNTAEFSGESAGSNIFALQYKTVRRSVVQSFLGMRNGMMLKEKGPDLPASQSFAKKHGEDRESESEESDPSSDEESDQEEEIESDDKFDGGYDAVKNGKVVLEMDEDSVTWADALDEEEEGLERVDISIDGEEMEFVF</sequence>
<feature type="transmembrane region" description="Helical" evidence="2">
    <location>
        <begin position="12"/>
        <end position="38"/>
    </location>
</feature>
<keyword evidence="2" id="KW-0812">Transmembrane</keyword>
<feature type="region of interest" description="Disordered" evidence="1">
    <location>
        <begin position="272"/>
        <end position="323"/>
    </location>
</feature>
<gene>
    <name evidence="3" type="ORF">FNAPI_13829</name>
</gene>
<proteinExistence type="predicted"/>
<keyword evidence="4" id="KW-1185">Reference proteome</keyword>
<comment type="caution">
    <text evidence="3">The sequence shown here is derived from an EMBL/GenBank/DDBJ whole genome shotgun (WGS) entry which is preliminary data.</text>
</comment>
<dbReference type="Proteomes" id="UP000574317">
    <property type="component" value="Unassembled WGS sequence"/>
</dbReference>
<reference evidence="3 4" key="1">
    <citation type="submission" date="2020-05" db="EMBL/GenBank/DDBJ databases">
        <title>Identification and distribution of gene clusters putatively required for synthesis of sphingolipid metabolism inhibitors in phylogenetically diverse species of the filamentous fungus Fusarium.</title>
        <authorList>
            <person name="Kim H.-S."/>
            <person name="Busman M."/>
            <person name="Brown D.W."/>
            <person name="Divon H."/>
            <person name="Uhlig S."/>
            <person name="Proctor R.H."/>
        </authorList>
    </citation>
    <scope>NUCLEOTIDE SEQUENCE [LARGE SCALE GENOMIC DNA]</scope>
    <source>
        <strain evidence="3 4">NRRL 25196</strain>
    </source>
</reference>
<evidence type="ECO:0000313" key="3">
    <source>
        <dbReference type="EMBL" id="KAF5529596.1"/>
    </source>
</evidence>
<keyword evidence="2" id="KW-0472">Membrane</keyword>
<evidence type="ECO:0000256" key="2">
    <source>
        <dbReference type="SAM" id="Phobius"/>
    </source>
</evidence>
<dbReference type="AlphaFoldDB" id="A0A8H5MH92"/>
<name>A0A8H5MH92_9HYPO</name>
<evidence type="ECO:0000256" key="1">
    <source>
        <dbReference type="SAM" id="MobiDB-lite"/>
    </source>
</evidence>
<protein>
    <submittedName>
        <fullName evidence="3">Uncharacterized protein</fullName>
    </submittedName>
</protein>
<accession>A0A8H5MH92</accession>
<feature type="compositionally biased region" description="Polar residues" evidence="1">
    <location>
        <begin position="225"/>
        <end position="237"/>
    </location>
</feature>
<feature type="compositionally biased region" description="Acidic residues" evidence="1">
    <location>
        <begin position="291"/>
        <end position="314"/>
    </location>
</feature>
<evidence type="ECO:0000313" key="4">
    <source>
        <dbReference type="Proteomes" id="UP000574317"/>
    </source>
</evidence>
<dbReference type="EMBL" id="JAAOAO010000977">
    <property type="protein sequence ID" value="KAF5529596.1"/>
    <property type="molecule type" value="Genomic_DNA"/>
</dbReference>
<organism evidence="3 4">
    <name type="scientific">Fusarium napiforme</name>
    <dbReference type="NCBI Taxonomy" id="42672"/>
    <lineage>
        <taxon>Eukaryota</taxon>
        <taxon>Fungi</taxon>
        <taxon>Dikarya</taxon>
        <taxon>Ascomycota</taxon>
        <taxon>Pezizomycotina</taxon>
        <taxon>Sordariomycetes</taxon>
        <taxon>Hypocreomycetidae</taxon>
        <taxon>Hypocreales</taxon>
        <taxon>Nectriaceae</taxon>
        <taxon>Fusarium</taxon>
        <taxon>Fusarium fujikuroi species complex</taxon>
    </lineage>
</organism>
<keyword evidence="2" id="KW-1133">Transmembrane helix</keyword>